<dbReference type="PANTHER" id="PTHR31297">
    <property type="entry name" value="GLUCAN ENDO-1,6-BETA-GLUCOSIDASE B"/>
    <property type="match status" value="1"/>
</dbReference>
<keyword evidence="3 4" id="KW-0326">Glycosidase</keyword>
<feature type="domain" description="Glycoside hydrolase family 5" evidence="7">
    <location>
        <begin position="76"/>
        <end position="301"/>
    </location>
</feature>
<feature type="region of interest" description="Disordered" evidence="5">
    <location>
        <begin position="159"/>
        <end position="180"/>
    </location>
</feature>
<evidence type="ECO:0000259" key="7">
    <source>
        <dbReference type="Pfam" id="PF00150"/>
    </source>
</evidence>
<keyword evidence="6" id="KW-0732">Signal</keyword>
<feature type="signal peptide" evidence="6">
    <location>
        <begin position="1"/>
        <end position="24"/>
    </location>
</feature>
<sequence length="422" mass="47411">MAIMSRFNSLLSTLLFVLPVAITALNPGFPYGEVKVRGVNLGGWLLTEPWITPSLFDKTGDDRIVDEYTFGQLQSREVALAALQQHWDTFITEADIAEIAAAGLNHIRVPIGYWAFESGYRSDEPYIPGQLPYLHKVIGWATNHNLKVIIDLHGAPGSQNGFDNSGERTDPPRWHSNPSNVQRTNAVIKEIAALFANDPTNIPIIAPLNEPAGFKDYNIVTTARQYWLDSYQSIRHPEGQPESRTVVLISDAFQHLGPWAGFMAGPTHENVAMDIHIYQVFSPEENARTDEQHIQHACGNAHELSTFHLWTIVGEWCPAPTDCARYLNGRGLGARYDGSFPHSYYIGNCAEKTGDVSNYSASYKEFLRKYWEAQVSTFEKGAGWIQWTWKVEEAHDWSYQSGVRNGWIPQNAGERLYPNICG</sequence>
<dbReference type="GO" id="GO:0008422">
    <property type="term" value="F:beta-glucosidase activity"/>
    <property type="evidence" value="ECO:0007669"/>
    <property type="project" value="TreeGrafter"/>
</dbReference>
<dbReference type="Proteomes" id="UP000305067">
    <property type="component" value="Unassembled WGS sequence"/>
</dbReference>
<reference evidence="8 9" key="1">
    <citation type="journal article" date="2019" name="Nat. Ecol. Evol.">
        <title>Megaphylogeny resolves global patterns of mushroom evolution.</title>
        <authorList>
            <person name="Varga T."/>
            <person name="Krizsan K."/>
            <person name="Foldi C."/>
            <person name="Dima B."/>
            <person name="Sanchez-Garcia M."/>
            <person name="Sanchez-Ramirez S."/>
            <person name="Szollosi G.J."/>
            <person name="Szarkandi J.G."/>
            <person name="Papp V."/>
            <person name="Albert L."/>
            <person name="Andreopoulos W."/>
            <person name="Angelini C."/>
            <person name="Antonin V."/>
            <person name="Barry K.W."/>
            <person name="Bougher N.L."/>
            <person name="Buchanan P."/>
            <person name="Buyck B."/>
            <person name="Bense V."/>
            <person name="Catcheside P."/>
            <person name="Chovatia M."/>
            <person name="Cooper J."/>
            <person name="Damon W."/>
            <person name="Desjardin D."/>
            <person name="Finy P."/>
            <person name="Geml J."/>
            <person name="Haridas S."/>
            <person name="Hughes K."/>
            <person name="Justo A."/>
            <person name="Karasinski D."/>
            <person name="Kautmanova I."/>
            <person name="Kiss B."/>
            <person name="Kocsube S."/>
            <person name="Kotiranta H."/>
            <person name="LaButti K.M."/>
            <person name="Lechner B.E."/>
            <person name="Liimatainen K."/>
            <person name="Lipzen A."/>
            <person name="Lukacs Z."/>
            <person name="Mihaltcheva S."/>
            <person name="Morgado L.N."/>
            <person name="Niskanen T."/>
            <person name="Noordeloos M.E."/>
            <person name="Ohm R.A."/>
            <person name="Ortiz-Santana B."/>
            <person name="Ovrebo C."/>
            <person name="Racz N."/>
            <person name="Riley R."/>
            <person name="Savchenko A."/>
            <person name="Shiryaev A."/>
            <person name="Soop K."/>
            <person name="Spirin V."/>
            <person name="Szebenyi C."/>
            <person name="Tomsovsky M."/>
            <person name="Tulloss R.E."/>
            <person name="Uehling J."/>
            <person name="Grigoriev I.V."/>
            <person name="Vagvolgyi C."/>
            <person name="Papp T."/>
            <person name="Martin F.M."/>
            <person name="Miettinen O."/>
            <person name="Hibbett D.S."/>
            <person name="Nagy L.G."/>
        </authorList>
    </citation>
    <scope>NUCLEOTIDE SEQUENCE [LARGE SCALE GENOMIC DNA]</scope>
    <source>
        <strain evidence="8 9">CBS 309.79</strain>
    </source>
</reference>
<dbReference type="InterPro" id="IPR001547">
    <property type="entry name" value="Glyco_hydro_5"/>
</dbReference>
<keyword evidence="9" id="KW-1185">Reference proteome</keyword>
<dbReference type="Pfam" id="PF00150">
    <property type="entry name" value="Cellulase"/>
    <property type="match status" value="1"/>
</dbReference>
<dbReference type="OrthoDB" id="62120at2759"/>
<keyword evidence="2 4" id="KW-0378">Hydrolase</keyword>
<protein>
    <submittedName>
        <fullName evidence="8">Exo-beta-1,3-glucanase</fullName>
    </submittedName>
</protein>
<name>A0A5C3QP05_9AGAR</name>
<evidence type="ECO:0000313" key="8">
    <source>
        <dbReference type="EMBL" id="TFL03725.1"/>
    </source>
</evidence>
<evidence type="ECO:0000256" key="1">
    <source>
        <dbReference type="ARBA" id="ARBA00005641"/>
    </source>
</evidence>
<comment type="similarity">
    <text evidence="1 4">Belongs to the glycosyl hydrolase 5 (cellulase A) family.</text>
</comment>
<gene>
    <name evidence="8" type="ORF">BDV98DRAFT_655001</name>
</gene>
<dbReference type="SUPFAM" id="SSF51445">
    <property type="entry name" value="(Trans)glycosidases"/>
    <property type="match status" value="1"/>
</dbReference>
<dbReference type="Gene3D" id="3.20.20.80">
    <property type="entry name" value="Glycosidases"/>
    <property type="match status" value="1"/>
</dbReference>
<evidence type="ECO:0000256" key="5">
    <source>
        <dbReference type="SAM" id="MobiDB-lite"/>
    </source>
</evidence>
<evidence type="ECO:0000313" key="9">
    <source>
        <dbReference type="Proteomes" id="UP000305067"/>
    </source>
</evidence>
<dbReference type="GO" id="GO:0009251">
    <property type="term" value="P:glucan catabolic process"/>
    <property type="evidence" value="ECO:0007669"/>
    <property type="project" value="TreeGrafter"/>
</dbReference>
<evidence type="ECO:0000256" key="6">
    <source>
        <dbReference type="SAM" id="SignalP"/>
    </source>
</evidence>
<dbReference type="GO" id="GO:0005576">
    <property type="term" value="C:extracellular region"/>
    <property type="evidence" value="ECO:0007669"/>
    <property type="project" value="TreeGrafter"/>
</dbReference>
<evidence type="ECO:0000256" key="4">
    <source>
        <dbReference type="RuleBase" id="RU361153"/>
    </source>
</evidence>
<proteinExistence type="inferred from homology"/>
<dbReference type="PANTHER" id="PTHR31297:SF42">
    <property type="entry name" value="GLYCOSIDE HYDROLASE FAMILY 5 DOMAIN-CONTAINING PROTEIN"/>
    <property type="match status" value="1"/>
</dbReference>
<accession>A0A5C3QP05</accession>
<dbReference type="EMBL" id="ML178820">
    <property type="protein sequence ID" value="TFL03725.1"/>
    <property type="molecule type" value="Genomic_DNA"/>
</dbReference>
<dbReference type="AlphaFoldDB" id="A0A5C3QP05"/>
<dbReference type="InterPro" id="IPR017853">
    <property type="entry name" value="GH"/>
</dbReference>
<dbReference type="STRING" id="1884261.A0A5C3QP05"/>
<dbReference type="GO" id="GO:0009986">
    <property type="term" value="C:cell surface"/>
    <property type="evidence" value="ECO:0007669"/>
    <property type="project" value="TreeGrafter"/>
</dbReference>
<organism evidence="8 9">
    <name type="scientific">Pterulicium gracile</name>
    <dbReference type="NCBI Taxonomy" id="1884261"/>
    <lineage>
        <taxon>Eukaryota</taxon>
        <taxon>Fungi</taxon>
        <taxon>Dikarya</taxon>
        <taxon>Basidiomycota</taxon>
        <taxon>Agaricomycotina</taxon>
        <taxon>Agaricomycetes</taxon>
        <taxon>Agaricomycetidae</taxon>
        <taxon>Agaricales</taxon>
        <taxon>Pleurotineae</taxon>
        <taxon>Pterulaceae</taxon>
        <taxon>Pterulicium</taxon>
    </lineage>
</organism>
<evidence type="ECO:0000256" key="3">
    <source>
        <dbReference type="ARBA" id="ARBA00023295"/>
    </source>
</evidence>
<evidence type="ECO:0000256" key="2">
    <source>
        <dbReference type="ARBA" id="ARBA00022801"/>
    </source>
</evidence>
<dbReference type="InterPro" id="IPR050386">
    <property type="entry name" value="Glycosyl_hydrolase_5"/>
</dbReference>
<feature type="chain" id="PRO_5023006077" evidence="6">
    <location>
        <begin position="25"/>
        <end position="422"/>
    </location>
</feature>